<keyword evidence="1 6" id="KW-0597">Phosphoprotein</keyword>
<evidence type="ECO:0000256" key="5">
    <source>
        <dbReference type="ARBA" id="ARBA00023163"/>
    </source>
</evidence>
<dbReference type="PATRIC" id="fig|1056511.3.peg.2097"/>
<dbReference type="Pfam" id="PF00486">
    <property type="entry name" value="Trans_reg_C"/>
    <property type="match status" value="1"/>
</dbReference>
<dbReference type="InterPro" id="IPR039420">
    <property type="entry name" value="WalR-like"/>
</dbReference>
<evidence type="ECO:0000313" key="10">
    <source>
        <dbReference type="EMBL" id="ELR65982.1"/>
    </source>
</evidence>
<dbReference type="InterPro" id="IPR001789">
    <property type="entry name" value="Sig_transdc_resp-reg_receiver"/>
</dbReference>
<accession>L8JEX9</accession>
<feature type="domain" description="OmpR/PhoB-type" evidence="9">
    <location>
        <begin position="149"/>
        <end position="250"/>
    </location>
</feature>
<dbReference type="Proteomes" id="UP000011134">
    <property type="component" value="Unassembled WGS sequence"/>
</dbReference>
<sequence length="256" mass="29010">MLPDGWKKPVQKEGEMSASKKVLVVDDDQEIRELLDEYLTKAGFTVTTAAEGEEMKRRLAMGYPDLILLDVMMPGDDGFTLCQYIRKTSDVPIIMLTAVSDEMDQIIGLELGADDYIAKPFSPRQLMARIKALLRRVQPTETQQAPATPKAIRFANWRLETGSQRLYDLDKGKDYELSGSDFALLMLFLTRPNEVLDRDTISFATRGREAHPSERGIDVQLSRLRQRLGDKGTQQRLIKTIRGNGYAFNAEVTYEE</sequence>
<dbReference type="PROSITE" id="PS51755">
    <property type="entry name" value="OMPR_PHOB"/>
    <property type="match status" value="1"/>
</dbReference>
<dbReference type="InterPro" id="IPR036388">
    <property type="entry name" value="WH-like_DNA-bd_sf"/>
</dbReference>
<dbReference type="GO" id="GO:0006355">
    <property type="term" value="P:regulation of DNA-templated transcription"/>
    <property type="evidence" value="ECO:0007669"/>
    <property type="project" value="InterPro"/>
</dbReference>
<keyword evidence="4 7" id="KW-0238">DNA-binding</keyword>
<dbReference type="SUPFAM" id="SSF52172">
    <property type="entry name" value="CheY-like"/>
    <property type="match status" value="1"/>
</dbReference>
<comment type="caution">
    <text evidence="10">The sequence shown here is derived from an EMBL/GenBank/DDBJ whole genome shotgun (WGS) entry which is preliminary data.</text>
</comment>
<dbReference type="InterPro" id="IPR001867">
    <property type="entry name" value="OmpR/PhoB-type_DNA-bd"/>
</dbReference>
<organism evidence="10 11">
    <name type="scientific">Photobacterium marinum</name>
    <dbReference type="NCBI Taxonomy" id="1056511"/>
    <lineage>
        <taxon>Bacteria</taxon>
        <taxon>Pseudomonadati</taxon>
        <taxon>Pseudomonadota</taxon>
        <taxon>Gammaproteobacteria</taxon>
        <taxon>Vibrionales</taxon>
        <taxon>Vibrionaceae</taxon>
        <taxon>Photobacterium</taxon>
    </lineage>
</organism>
<dbReference type="SUPFAM" id="SSF46894">
    <property type="entry name" value="C-terminal effector domain of the bipartite response regulators"/>
    <property type="match status" value="1"/>
</dbReference>
<dbReference type="CDD" id="cd00383">
    <property type="entry name" value="trans_reg_C"/>
    <property type="match status" value="1"/>
</dbReference>
<dbReference type="SMART" id="SM00862">
    <property type="entry name" value="Trans_reg_C"/>
    <property type="match status" value="1"/>
</dbReference>
<dbReference type="Pfam" id="PF00072">
    <property type="entry name" value="Response_reg"/>
    <property type="match status" value="1"/>
</dbReference>
<feature type="modified residue" description="4-aspartylphosphate" evidence="6">
    <location>
        <position position="70"/>
    </location>
</feature>
<keyword evidence="2" id="KW-0902">Two-component regulatory system</keyword>
<dbReference type="GO" id="GO:0000156">
    <property type="term" value="F:phosphorelay response regulator activity"/>
    <property type="evidence" value="ECO:0007669"/>
    <property type="project" value="TreeGrafter"/>
</dbReference>
<evidence type="ECO:0000256" key="4">
    <source>
        <dbReference type="ARBA" id="ARBA00023125"/>
    </source>
</evidence>
<reference evidence="10 11" key="1">
    <citation type="submission" date="2012-12" db="EMBL/GenBank/DDBJ databases">
        <title>Genome Assembly of Photobacterium sp. AK15.</title>
        <authorList>
            <person name="Khatri I."/>
            <person name="Vaidya B."/>
            <person name="Srinivas T.N.R."/>
            <person name="Subramanian S."/>
            <person name="Pinnaka A."/>
        </authorList>
    </citation>
    <scope>NUCLEOTIDE SEQUENCE [LARGE SCALE GENOMIC DNA]</scope>
    <source>
        <strain evidence="10 11">AK15</strain>
    </source>
</reference>
<dbReference type="EMBL" id="AMZO01000015">
    <property type="protein sequence ID" value="ELR65982.1"/>
    <property type="molecule type" value="Genomic_DNA"/>
</dbReference>
<evidence type="ECO:0000256" key="3">
    <source>
        <dbReference type="ARBA" id="ARBA00023015"/>
    </source>
</evidence>
<evidence type="ECO:0000259" key="8">
    <source>
        <dbReference type="PROSITE" id="PS50110"/>
    </source>
</evidence>
<dbReference type="GO" id="GO:0000976">
    <property type="term" value="F:transcription cis-regulatory region binding"/>
    <property type="evidence" value="ECO:0007669"/>
    <property type="project" value="TreeGrafter"/>
</dbReference>
<dbReference type="GO" id="GO:0032993">
    <property type="term" value="C:protein-DNA complex"/>
    <property type="evidence" value="ECO:0007669"/>
    <property type="project" value="TreeGrafter"/>
</dbReference>
<keyword evidence="3" id="KW-0805">Transcription regulation</keyword>
<evidence type="ECO:0000256" key="2">
    <source>
        <dbReference type="ARBA" id="ARBA00023012"/>
    </source>
</evidence>
<feature type="domain" description="Response regulatory" evidence="8">
    <location>
        <begin position="21"/>
        <end position="134"/>
    </location>
</feature>
<dbReference type="GO" id="GO:0005829">
    <property type="term" value="C:cytosol"/>
    <property type="evidence" value="ECO:0007669"/>
    <property type="project" value="TreeGrafter"/>
</dbReference>
<evidence type="ECO:0000256" key="6">
    <source>
        <dbReference type="PROSITE-ProRule" id="PRU00169"/>
    </source>
</evidence>
<dbReference type="Gene3D" id="6.10.250.690">
    <property type="match status" value="1"/>
</dbReference>
<dbReference type="PANTHER" id="PTHR48111:SF4">
    <property type="entry name" value="DNA-BINDING DUAL TRANSCRIPTIONAL REGULATOR OMPR"/>
    <property type="match status" value="1"/>
</dbReference>
<name>L8JEX9_9GAMM</name>
<dbReference type="InterPro" id="IPR016032">
    <property type="entry name" value="Sig_transdc_resp-reg_C-effctor"/>
</dbReference>
<dbReference type="FunFam" id="3.40.50.2300:FF:000001">
    <property type="entry name" value="DNA-binding response regulator PhoB"/>
    <property type="match status" value="1"/>
</dbReference>
<dbReference type="InterPro" id="IPR011006">
    <property type="entry name" value="CheY-like_superfamily"/>
</dbReference>
<evidence type="ECO:0000313" key="11">
    <source>
        <dbReference type="Proteomes" id="UP000011134"/>
    </source>
</evidence>
<keyword evidence="5" id="KW-0804">Transcription</keyword>
<dbReference type="AlphaFoldDB" id="L8JEX9"/>
<keyword evidence="11" id="KW-1185">Reference proteome</keyword>
<dbReference type="CDD" id="cd17574">
    <property type="entry name" value="REC_OmpR"/>
    <property type="match status" value="1"/>
</dbReference>
<evidence type="ECO:0000256" key="1">
    <source>
        <dbReference type="ARBA" id="ARBA00022553"/>
    </source>
</evidence>
<dbReference type="PANTHER" id="PTHR48111">
    <property type="entry name" value="REGULATOR OF RPOS"/>
    <property type="match status" value="1"/>
</dbReference>
<gene>
    <name evidence="10" type="ORF">C942_00608</name>
</gene>
<evidence type="ECO:0000256" key="7">
    <source>
        <dbReference type="PROSITE-ProRule" id="PRU01091"/>
    </source>
</evidence>
<dbReference type="Gene3D" id="3.40.50.2300">
    <property type="match status" value="1"/>
</dbReference>
<dbReference type="PROSITE" id="PS50110">
    <property type="entry name" value="RESPONSE_REGULATORY"/>
    <property type="match status" value="1"/>
</dbReference>
<protein>
    <submittedName>
        <fullName evidence="10">Putative DNA-binding response regulator</fullName>
    </submittedName>
</protein>
<feature type="DNA-binding region" description="OmpR/PhoB-type" evidence="7">
    <location>
        <begin position="149"/>
        <end position="250"/>
    </location>
</feature>
<dbReference type="Gene3D" id="1.10.10.10">
    <property type="entry name" value="Winged helix-like DNA-binding domain superfamily/Winged helix DNA-binding domain"/>
    <property type="match status" value="1"/>
</dbReference>
<evidence type="ECO:0000259" key="9">
    <source>
        <dbReference type="PROSITE" id="PS51755"/>
    </source>
</evidence>
<dbReference type="SMART" id="SM00448">
    <property type="entry name" value="REC"/>
    <property type="match status" value="1"/>
</dbReference>
<proteinExistence type="predicted"/>